<dbReference type="AlphaFoldDB" id="T0J8E1"/>
<evidence type="ECO:0000259" key="2">
    <source>
        <dbReference type="Pfam" id="PF16220"/>
    </source>
</evidence>
<dbReference type="Gene3D" id="3.55.50.30">
    <property type="match status" value="1"/>
</dbReference>
<protein>
    <recommendedName>
        <fullName evidence="5">FecR protein domain-containing protein</fullName>
    </recommendedName>
</protein>
<evidence type="ECO:0000313" key="4">
    <source>
        <dbReference type="Proteomes" id="UP000015523"/>
    </source>
</evidence>
<dbReference type="Pfam" id="PF04773">
    <property type="entry name" value="FecR"/>
    <property type="match status" value="1"/>
</dbReference>
<gene>
    <name evidence="3" type="ORF">M529_00985</name>
</gene>
<evidence type="ECO:0008006" key="5">
    <source>
        <dbReference type="Google" id="ProtNLM"/>
    </source>
</evidence>
<name>T0J8E1_9SPHN</name>
<keyword evidence="4" id="KW-1185">Reference proteome</keyword>
<dbReference type="EMBL" id="AUWY01000019">
    <property type="protein sequence ID" value="EQB34221.1"/>
    <property type="molecule type" value="Genomic_DNA"/>
</dbReference>
<dbReference type="Gene3D" id="2.60.120.1440">
    <property type="match status" value="1"/>
</dbReference>
<dbReference type="PANTHER" id="PTHR30273:SF2">
    <property type="entry name" value="PROTEIN FECR"/>
    <property type="match status" value="1"/>
</dbReference>
<dbReference type="STRING" id="1346791.M529_00985"/>
<feature type="domain" description="FecR protein" evidence="1">
    <location>
        <begin position="134"/>
        <end position="226"/>
    </location>
</feature>
<dbReference type="RefSeq" id="WP_021316256.1">
    <property type="nucleotide sequence ID" value="NZ_AUWY01000019.1"/>
</dbReference>
<dbReference type="GO" id="GO:0016989">
    <property type="term" value="F:sigma factor antagonist activity"/>
    <property type="evidence" value="ECO:0007669"/>
    <property type="project" value="TreeGrafter"/>
</dbReference>
<dbReference type="Proteomes" id="UP000015523">
    <property type="component" value="Unassembled WGS sequence"/>
</dbReference>
<proteinExistence type="predicted"/>
<sequence length="343" mass="37002">MDRRDESGMVNDRAAEWVARIDAAPLDAAAQAELDQWLASDDRHRGAFLRASAAWHLCDQATALGGHLRDAAHAGSPAFVTRSVVEAQDAPGDVPEAGRPHALSRRGMLWGGGALAASLLAAAGLGFWKGGGEQVETALGEIRRVPFPDGSMASINTATRLKIDFAADVRMVELDRGEAWFKVAKNKNRPFIVAAGEARVRAVGTAFSVQRLDSGADVQVTEGVVEIWATPRTADRILVKAGERAFIRYDAGPQAPVRDAAGIARKLAWRDGALKFEGTTLQEAAAEFNRYNGMKIEVDPALAQERIVGRFRTDEPDAFARSASAMLDARFEMSDKRILIAKN</sequence>
<dbReference type="eggNOG" id="COG3712">
    <property type="taxonomic scope" value="Bacteria"/>
</dbReference>
<dbReference type="PANTHER" id="PTHR30273">
    <property type="entry name" value="PERIPLASMIC SIGNAL SENSOR AND SIGMA FACTOR ACTIVATOR FECR-RELATED"/>
    <property type="match status" value="1"/>
</dbReference>
<evidence type="ECO:0000259" key="1">
    <source>
        <dbReference type="Pfam" id="PF04773"/>
    </source>
</evidence>
<reference evidence="3 4" key="1">
    <citation type="journal article" date="2013" name="Genome Announc.">
        <title>Draft Genome Sequence of Sphingobium ummariense Strain RL-3, a Hexachlorocyclohexane-Degrading Bacterium.</title>
        <authorList>
            <person name="Kohli P."/>
            <person name="Dua A."/>
            <person name="Sangwan N."/>
            <person name="Oldach P."/>
            <person name="Khurana J.P."/>
            <person name="Lal R."/>
        </authorList>
    </citation>
    <scope>NUCLEOTIDE SEQUENCE [LARGE SCALE GENOMIC DNA]</scope>
    <source>
        <strain evidence="3 4">RL-3</strain>
    </source>
</reference>
<dbReference type="PIRSF" id="PIRSF018266">
    <property type="entry name" value="FecR"/>
    <property type="match status" value="1"/>
</dbReference>
<feature type="domain" description="FecR N-terminal" evidence="2">
    <location>
        <begin position="12"/>
        <end position="52"/>
    </location>
</feature>
<dbReference type="PATRIC" id="fig|1346791.3.peg.186"/>
<accession>T0J8E1</accession>
<dbReference type="Pfam" id="PF16220">
    <property type="entry name" value="DUF4880"/>
    <property type="match status" value="1"/>
</dbReference>
<organism evidence="3 4">
    <name type="scientific">Sphingobium ummariense RL-3</name>
    <dbReference type="NCBI Taxonomy" id="1346791"/>
    <lineage>
        <taxon>Bacteria</taxon>
        <taxon>Pseudomonadati</taxon>
        <taxon>Pseudomonadota</taxon>
        <taxon>Alphaproteobacteria</taxon>
        <taxon>Sphingomonadales</taxon>
        <taxon>Sphingomonadaceae</taxon>
        <taxon>Sphingobium</taxon>
    </lineage>
</organism>
<dbReference type="InterPro" id="IPR012373">
    <property type="entry name" value="Ferrdict_sens_TM"/>
</dbReference>
<dbReference type="OrthoDB" id="9798846at2"/>
<evidence type="ECO:0000313" key="3">
    <source>
        <dbReference type="EMBL" id="EQB34221.1"/>
    </source>
</evidence>
<dbReference type="InterPro" id="IPR006860">
    <property type="entry name" value="FecR"/>
</dbReference>
<comment type="caution">
    <text evidence="3">The sequence shown here is derived from an EMBL/GenBank/DDBJ whole genome shotgun (WGS) entry which is preliminary data.</text>
</comment>
<dbReference type="InterPro" id="IPR032623">
    <property type="entry name" value="FecR_N"/>
</dbReference>